<reference evidence="1" key="2">
    <citation type="submission" date="2021-04" db="EMBL/GenBank/DDBJ databases">
        <authorList>
            <person name="Gilroy R."/>
        </authorList>
    </citation>
    <scope>NUCLEOTIDE SEQUENCE</scope>
    <source>
        <strain evidence="1">B5_2728</strain>
    </source>
</reference>
<name>A0A948T271_9FIRM</name>
<dbReference type="AlphaFoldDB" id="A0A948T271"/>
<evidence type="ECO:0000313" key="2">
    <source>
        <dbReference type="Proteomes" id="UP000713596"/>
    </source>
</evidence>
<sequence>MYTPKRILQKILTGALLLALAMCATVFIRENMDVKDPEQALPSFSILVNDEVRITEHSILRAGYEWNFMTTVAKDTPVYTSSQIRSLIYPVDLPPSSRLVLEFSTKPKTLRVQRAPGADLQQFVELADVSDGTLVAPSQPGLYLYQVECGFGWRGSIRYFFLVRVQQMDTTDSK</sequence>
<gene>
    <name evidence="1" type="ORF">H9882_02285</name>
</gene>
<organism evidence="1 2">
    <name type="scientific">Candidatus Allofournierella pullistercoris</name>
    <dbReference type="NCBI Taxonomy" id="2838597"/>
    <lineage>
        <taxon>Bacteria</taxon>
        <taxon>Bacillati</taxon>
        <taxon>Bacillota</taxon>
        <taxon>Clostridia</taxon>
        <taxon>Eubacteriales</taxon>
        <taxon>Oscillospiraceae</taxon>
        <taxon>Allofournierella</taxon>
    </lineage>
</organism>
<dbReference type="EMBL" id="JAHLFP010000016">
    <property type="protein sequence ID" value="MBU3805714.1"/>
    <property type="molecule type" value="Genomic_DNA"/>
</dbReference>
<evidence type="ECO:0000313" key="1">
    <source>
        <dbReference type="EMBL" id="MBU3805714.1"/>
    </source>
</evidence>
<reference evidence="1" key="1">
    <citation type="journal article" date="2021" name="PeerJ">
        <title>Extensive microbial diversity within the chicken gut microbiome revealed by metagenomics and culture.</title>
        <authorList>
            <person name="Gilroy R."/>
            <person name="Ravi A."/>
            <person name="Getino M."/>
            <person name="Pursley I."/>
            <person name="Horton D.L."/>
            <person name="Alikhan N.F."/>
            <person name="Baker D."/>
            <person name="Gharbi K."/>
            <person name="Hall N."/>
            <person name="Watson M."/>
            <person name="Adriaenssens E.M."/>
            <person name="Foster-Nyarko E."/>
            <person name="Jarju S."/>
            <person name="Secka A."/>
            <person name="Antonio M."/>
            <person name="Oren A."/>
            <person name="Chaudhuri R.R."/>
            <person name="La Ragione R."/>
            <person name="Hildebrand F."/>
            <person name="Pallen M.J."/>
        </authorList>
    </citation>
    <scope>NUCLEOTIDE SEQUENCE</scope>
    <source>
        <strain evidence="1">B5_2728</strain>
    </source>
</reference>
<protein>
    <submittedName>
        <fullName evidence="1">Uncharacterized protein</fullName>
    </submittedName>
</protein>
<proteinExistence type="predicted"/>
<comment type="caution">
    <text evidence="1">The sequence shown here is derived from an EMBL/GenBank/DDBJ whole genome shotgun (WGS) entry which is preliminary data.</text>
</comment>
<dbReference type="Proteomes" id="UP000713596">
    <property type="component" value="Unassembled WGS sequence"/>
</dbReference>
<accession>A0A948T271</accession>